<keyword evidence="1" id="KW-0812">Transmembrane</keyword>
<reference evidence="2" key="1">
    <citation type="submission" date="2019-08" db="EMBL/GenBank/DDBJ databases">
        <authorList>
            <person name="Kucharzyk K."/>
            <person name="Murdoch R.W."/>
            <person name="Higgins S."/>
            <person name="Loffler F."/>
        </authorList>
    </citation>
    <scope>NUCLEOTIDE SEQUENCE</scope>
</reference>
<evidence type="ECO:0000313" key="2">
    <source>
        <dbReference type="EMBL" id="MPM75667.1"/>
    </source>
</evidence>
<dbReference type="EMBL" id="VSSQ01026776">
    <property type="protein sequence ID" value="MPM75667.1"/>
    <property type="molecule type" value="Genomic_DNA"/>
</dbReference>
<keyword evidence="1" id="KW-0472">Membrane</keyword>
<organism evidence="2">
    <name type="scientific">bioreactor metagenome</name>
    <dbReference type="NCBI Taxonomy" id="1076179"/>
    <lineage>
        <taxon>unclassified sequences</taxon>
        <taxon>metagenomes</taxon>
        <taxon>ecological metagenomes</taxon>
    </lineage>
</organism>
<proteinExistence type="predicted"/>
<protein>
    <submittedName>
        <fullName evidence="2">Uncharacterized protein</fullName>
    </submittedName>
</protein>
<keyword evidence="1" id="KW-1133">Transmembrane helix</keyword>
<gene>
    <name evidence="2" type="ORF">SDC9_122661</name>
</gene>
<dbReference type="AlphaFoldDB" id="A0A645CFD4"/>
<accession>A0A645CFD4</accession>
<comment type="caution">
    <text evidence="2">The sequence shown here is derived from an EMBL/GenBank/DDBJ whole genome shotgun (WGS) entry which is preliminary data.</text>
</comment>
<sequence length="195" mass="21248">MSSTIARAVRNILSDIGTDLPSNAMTPREKAISVAIGIPHPFWLIVPAFKALYKSAGSTMPPKAAIIGSAAFLRDESSPTTISLLISRPTTKKKTAMRASLTQWRRVISILKLPIARSALRSHMFATPESAGVLAAISAKRVTRIRSTPPILLLLTSILKTFCMPLLLSALCLEKTVSIKLLVSMDYRSEFLFLL</sequence>
<feature type="transmembrane region" description="Helical" evidence="1">
    <location>
        <begin position="151"/>
        <end position="171"/>
    </location>
</feature>
<name>A0A645CFD4_9ZZZZ</name>
<evidence type="ECO:0000256" key="1">
    <source>
        <dbReference type="SAM" id="Phobius"/>
    </source>
</evidence>